<dbReference type="Proteomes" id="UP001162029">
    <property type="component" value="Unassembled WGS sequence"/>
</dbReference>
<dbReference type="InterPro" id="IPR035437">
    <property type="entry name" value="SNase_OB-fold_sf"/>
</dbReference>
<dbReference type="Pfam" id="PF00565">
    <property type="entry name" value="SNase"/>
    <property type="match status" value="5"/>
</dbReference>
<evidence type="ECO:0000313" key="8">
    <source>
        <dbReference type="Proteomes" id="UP001162029"/>
    </source>
</evidence>
<dbReference type="GO" id="GO:0003723">
    <property type="term" value="F:RNA binding"/>
    <property type="evidence" value="ECO:0007669"/>
    <property type="project" value="UniProtKB-UniRule"/>
</dbReference>
<dbReference type="PANTHER" id="PTHR12302:SF2">
    <property type="entry name" value="STAPHYLOCOCCAL NUCLEASE DOMAIN-CONTAINING PROTEIN 1"/>
    <property type="match status" value="1"/>
</dbReference>
<dbReference type="InterPro" id="IPR002999">
    <property type="entry name" value="Tudor"/>
</dbReference>
<dbReference type="Gene3D" id="2.40.50.90">
    <property type="match status" value="5"/>
</dbReference>
<keyword evidence="2 4" id="KW-0963">Cytoplasm</keyword>
<dbReference type="PIRSF" id="PIRSF017179">
    <property type="entry name" value="RISC-Tudor-SN"/>
    <property type="match status" value="1"/>
</dbReference>
<dbReference type="FunFam" id="2.40.50.90:FF:000018">
    <property type="entry name" value="Ribonuclease"/>
    <property type="match status" value="1"/>
</dbReference>
<dbReference type="FunFam" id="2.30.30.140:FF:000124">
    <property type="entry name" value="Nuclease domain-containing protein 1"/>
    <property type="match status" value="1"/>
</dbReference>
<dbReference type="FunFam" id="2.40.50.90:FF:000002">
    <property type="entry name" value="Staphylococcal nuclease domain-containing protein"/>
    <property type="match status" value="1"/>
</dbReference>
<dbReference type="FunFam" id="2.40.50.90:FF:000010">
    <property type="entry name" value="Ribonuclease"/>
    <property type="match status" value="1"/>
</dbReference>
<keyword evidence="3" id="KW-0677">Repeat</keyword>
<dbReference type="PROSITE" id="PS50830">
    <property type="entry name" value="TNASE_3"/>
    <property type="match status" value="4"/>
</dbReference>
<dbReference type="Pfam" id="PF00567">
    <property type="entry name" value="TUDOR"/>
    <property type="match status" value="1"/>
</dbReference>
<dbReference type="Gene3D" id="2.30.30.140">
    <property type="match status" value="1"/>
</dbReference>
<dbReference type="GO" id="GO:0031047">
    <property type="term" value="P:regulatory ncRNA-mediated gene silencing"/>
    <property type="evidence" value="ECO:0007669"/>
    <property type="project" value="UniProtKB-UniRule"/>
</dbReference>
<dbReference type="GO" id="GO:0006402">
    <property type="term" value="P:mRNA catabolic process"/>
    <property type="evidence" value="ECO:0007669"/>
    <property type="project" value="UniProtKB-UniRule"/>
</dbReference>
<evidence type="ECO:0000256" key="2">
    <source>
        <dbReference type="ARBA" id="ARBA00022490"/>
    </source>
</evidence>
<comment type="subcellular location">
    <subcellularLocation>
        <location evidence="1 4">Cytoplasm</location>
    </subcellularLocation>
</comment>
<name>A0AAV0T8B6_9STRA</name>
<evidence type="ECO:0000259" key="5">
    <source>
        <dbReference type="PROSITE" id="PS50304"/>
    </source>
</evidence>
<organism evidence="7 8">
    <name type="scientific">Peronospora destructor</name>
    <dbReference type="NCBI Taxonomy" id="86335"/>
    <lineage>
        <taxon>Eukaryota</taxon>
        <taxon>Sar</taxon>
        <taxon>Stramenopiles</taxon>
        <taxon>Oomycota</taxon>
        <taxon>Peronosporomycetes</taxon>
        <taxon>Peronosporales</taxon>
        <taxon>Peronosporaceae</taxon>
        <taxon>Peronospora</taxon>
    </lineage>
</organism>
<dbReference type="InterPro" id="IPR016685">
    <property type="entry name" value="Silence_cplx_Nase-comp_TudorSN"/>
</dbReference>
<dbReference type="SMART" id="SM00333">
    <property type="entry name" value="TUDOR"/>
    <property type="match status" value="1"/>
</dbReference>
<accession>A0AAV0T8B6</accession>
<feature type="domain" description="TNase-like" evidence="6">
    <location>
        <begin position="175"/>
        <end position="333"/>
    </location>
</feature>
<sequence>MASGHATVKAVLSGDTLVLMGTSTNGPPPELMLTLSSLQAPRLARSPEQSNEPYAWASREHLRKLCVGKVVRFQVEYRVSSISRDFGSVWLPMNSRGVEENLCVIQARTGYAKVKKPRDQSRDGVCGDYDKMLQQEQVAIDEKKGMYADADIESNATVQWFGADGATLMQQYKGKLVQAVVESVRDGASLRVILKPSLQLVTFGLAGVQCPRISQPGNAAAATVEGEKAAAVDTTSSSTTTGPAPHAREAKHFTEVRLLHRDVELKLEGVDKYGNLFGSVVHPSGNNISVELLKNGLGRMADWSSSFTSASVRATMRAAEKEAKQQKLRVWWEYETPVLHSPKHLIGTVVEVISGDCLVVYVPDAATPAEHEKRIYLSSLRAPRLGNARRGESDAPYAAEAKEFLRHRAIAKAVHIEVEYEKPSPSGQGDAMLFASVFLEPSANAMKKNLQAKGANLAIDIVTAGLAEVVRHRPEEEKSEYYDDLVTAETKAQTQKKNLHSSKEPPTERRVTDLCFDSTKAKQFLPFLTRERSTRAVVEHVYSATRLKLFVSKENCLLNFVIAGIKCPQPARHGAQGVIVTSAEPFGEEAKLFTKRGVMQREVMVEIEDMDRGGNAFGPLFVVPDGGDKLLADEEHHFGVRLLEEGLAWVDSFSVERTAMSNVLQRTEERAKGQKKKYWASYDAQIAVKAAQTKQVKTQDDVIPRVKLSEIISGTHFYIQNVGDRNCVAVEQKMKAFTRTHGLSGKAFEVRRNAVCAALFDDANGPTWNRAKVEYVYPDGSARVRFLDYGNETTVTANRLRPLDADVLQFPPQAKEATFAWIKPLAATEEFGADAAMRLSEVAWGKTLSCRIHNIEDYGCMQVSLYLPGGKSVSKSLVEAGLLRIDRKALRDVLSYQKPVVDGLLNAQEFAKKQRLCLWQYGDIESDDEDGL</sequence>
<dbReference type="GO" id="GO:0031332">
    <property type="term" value="C:RNAi effector complex"/>
    <property type="evidence" value="ECO:0007669"/>
    <property type="project" value="InterPro"/>
</dbReference>
<dbReference type="EMBL" id="CANTFM010000273">
    <property type="protein sequence ID" value="CAI5716919.1"/>
    <property type="molecule type" value="Genomic_DNA"/>
</dbReference>
<evidence type="ECO:0000259" key="6">
    <source>
        <dbReference type="PROSITE" id="PS50830"/>
    </source>
</evidence>
<dbReference type="GO" id="GO:0004518">
    <property type="term" value="F:nuclease activity"/>
    <property type="evidence" value="ECO:0007669"/>
    <property type="project" value="TreeGrafter"/>
</dbReference>
<dbReference type="SUPFAM" id="SSF63748">
    <property type="entry name" value="Tudor/PWWP/MBT"/>
    <property type="match status" value="1"/>
</dbReference>
<comment type="caution">
    <text evidence="7">The sequence shown here is derived from an EMBL/GenBank/DDBJ whole genome shotgun (WGS) entry which is preliminary data.</text>
</comment>
<feature type="domain" description="Tudor" evidence="5">
    <location>
        <begin position="749"/>
        <end position="810"/>
    </location>
</feature>
<dbReference type="AlphaFoldDB" id="A0AAV0T8B6"/>
<keyword evidence="8" id="KW-1185">Reference proteome</keyword>
<gene>
    <name evidence="7" type="ORF">PDE001_LOCUS1589</name>
</gene>
<feature type="domain" description="TNase-like" evidence="6">
    <location>
        <begin position="2"/>
        <end position="149"/>
    </location>
</feature>
<dbReference type="InterPro" id="IPR016071">
    <property type="entry name" value="Staphylococal_nuclease_OB-fold"/>
</dbReference>
<dbReference type="GO" id="GO:0005634">
    <property type="term" value="C:nucleus"/>
    <property type="evidence" value="ECO:0007669"/>
    <property type="project" value="TreeGrafter"/>
</dbReference>
<feature type="domain" description="TNase-like" evidence="6">
    <location>
        <begin position="532"/>
        <end position="681"/>
    </location>
</feature>
<evidence type="ECO:0000256" key="1">
    <source>
        <dbReference type="ARBA" id="ARBA00004496"/>
    </source>
</evidence>
<dbReference type="GO" id="GO:0005829">
    <property type="term" value="C:cytosol"/>
    <property type="evidence" value="ECO:0007669"/>
    <property type="project" value="UniProtKB-UniRule"/>
</dbReference>
<dbReference type="SMART" id="SM00318">
    <property type="entry name" value="SNc"/>
    <property type="match status" value="5"/>
</dbReference>
<proteinExistence type="predicted"/>
<evidence type="ECO:0000256" key="3">
    <source>
        <dbReference type="ARBA" id="ARBA00022737"/>
    </source>
</evidence>
<evidence type="ECO:0000313" key="7">
    <source>
        <dbReference type="EMBL" id="CAI5716919.1"/>
    </source>
</evidence>
<dbReference type="PROSITE" id="PS50304">
    <property type="entry name" value="TUDOR"/>
    <property type="match status" value="1"/>
</dbReference>
<dbReference type="PANTHER" id="PTHR12302">
    <property type="entry name" value="EBNA2 BINDING PROTEIN P100"/>
    <property type="match status" value="1"/>
</dbReference>
<feature type="domain" description="TNase-like" evidence="6">
    <location>
        <begin position="343"/>
        <end position="502"/>
    </location>
</feature>
<reference evidence="7" key="1">
    <citation type="submission" date="2022-12" db="EMBL/GenBank/DDBJ databases">
        <authorList>
            <person name="Webb A."/>
        </authorList>
    </citation>
    <scope>NUCLEOTIDE SEQUENCE</scope>
    <source>
        <strain evidence="7">Pd1</strain>
    </source>
</reference>
<protein>
    <submittedName>
        <fullName evidence="7">Uncharacterized protein</fullName>
    </submittedName>
</protein>
<evidence type="ECO:0000256" key="4">
    <source>
        <dbReference type="PIRNR" id="PIRNR017179"/>
    </source>
</evidence>
<dbReference type="SUPFAM" id="SSF50199">
    <property type="entry name" value="Staphylococcal nuclease"/>
    <property type="match status" value="5"/>
</dbReference>